<feature type="compositionally biased region" description="Polar residues" evidence="1">
    <location>
        <begin position="388"/>
        <end position="403"/>
    </location>
</feature>
<keyword evidence="3" id="KW-1185">Reference proteome</keyword>
<feature type="compositionally biased region" description="Polar residues" evidence="1">
    <location>
        <begin position="469"/>
        <end position="484"/>
    </location>
</feature>
<feature type="compositionally biased region" description="Low complexity" evidence="1">
    <location>
        <begin position="635"/>
        <end position="653"/>
    </location>
</feature>
<feature type="compositionally biased region" description="Polar residues" evidence="1">
    <location>
        <begin position="493"/>
        <end position="508"/>
    </location>
</feature>
<protein>
    <submittedName>
        <fullName evidence="2">Uncharacterized protein</fullName>
    </submittedName>
</protein>
<feature type="compositionally biased region" description="Basic residues" evidence="1">
    <location>
        <begin position="359"/>
        <end position="383"/>
    </location>
</feature>
<feature type="compositionally biased region" description="Polar residues" evidence="1">
    <location>
        <begin position="546"/>
        <end position="565"/>
    </location>
</feature>
<comment type="caution">
    <text evidence="2">The sequence shown here is derived from an EMBL/GenBank/DDBJ whole genome shotgun (WGS) entry which is preliminary data.</text>
</comment>
<feature type="compositionally biased region" description="Polar residues" evidence="1">
    <location>
        <begin position="654"/>
        <end position="666"/>
    </location>
</feature>
<dbReference type="Proteomes" id="UP001498421">
    <property type="component" value="Unassembled WGS sequence"/>
</dbReference>
<feature type="compositionally biased region" description="Polar residues" evidence="1">
    <location>
        <begin position="179"/>
        <end position="192"/>
    </location>
</feature>
<feature type="compositionally biased region" description="Basic and acidic residues" evidence="1">
    <location>
        <begin position="1"/>
        <end position="12"/>
    </location>
</feature>
<feature type="compositionally biased region" description="Low complexity" evidence="1">
    <location>
        <begin position="343"/>
        <end position="358"/>
    </location>
</feature>
<feature type="compositionally biased region" description="Polar residues" evidence="1">
    <location>
        <begin position="595"/>
        <end position="605"/>
    </location>
</feature>
<feature type="compositionally biased region" description="Pro residues" evidence="1">
    <location>
        <begin position="116"/>
        <end position="128"/>
    </location>
</feature>
<feature type="compositionally biased region" description="Pro residues" evidence="1">
    <location>
        <begin position="155"/>
        <end position="169"/>
    </location>
</feature>
<reference evidence="2 3" key="1">
    <citation type="journal article" date="2025" name="Microbiol. Resour. Announc.">
        <title>Draft genome sequences for Neonectria magnoliae and Neonectria punicea, canker pathogens of Liriodendron tulipifera and Acer saccharum in West Virginia.</title>
        <authorList>
            <person name="Petronek H.M."/>
            <person name="Kasson M.T."/>
            <person name="Metheny A.M."/>
            <person name="Stauder C.M."/>
            <person name="Lovett B."/>
            <person name="Lynch S.C."/>
            <person name="Garnas J.R."/>
            <person name="Kasson L.R."/>
            <person name="Stajich J.E."/>
        </authorList>
    </citation>
    <scope>NUCLEOTIDE SEQUENCE [LARGE SCALE GENOMIC DNA]</scope>
    <source>
        <strain evidence="2 3">NRRL 64651</strain>
    </source>
</reference>
<accession>A0ABR1I049</accession>
<feature type="compositionally biased region" description="Low complexity" evidence="1">
    <location>
        <begin position="754"/>
        <end position="773"/>
    </location>
</feature>
<feature type="compositionally biased region" description="Basic residues" evidence="1">
    <location>
        <begin position="448"/>
        <end position="463"/>
    </location>
</feature>
<dbReference type="EMBL" id="JAZAVK010000060">
    <property type="protein sequence ID" value="KAK7426864.1"/>
    <property type="molecule type" value="Genomic_DNA"/>
</dbReference>
<sequence length="835" mass="87206">MASPAHTHDSNEHAPTPGSFASFNGVLQDGRVRNPVPSKLQGRVDGRNGNFSVMHMDFSRPQMTERDLAAKRSSEGTAAAAKLANKDGYRAVKRSQLAWPPRPPKEPTSAPWRILLPPPAHPHPPASTPGPASAPARPLTAPPTAPPTAASTAPPAAPSTTPPTAPPTPHSANPILPSTVPQPTTPLAPSINTTTAPPAAPPFTPGPAPPTSARRALGSTPIPGASPLTGPTPEETKIEQARLLTLLRSLHPVLVVDQICKALAYFGGIPGAPAPADGVFPDSDSTNGPGSLFVGWVAEIFPELDAQGEPIKKQTPLPAFMPVAVPLSAPVLTPVPAPAPVMTSVDTSSSPSGVSLPVKRSRGRPKGSKSSRARKDKGLKKPRLVPLGTTSVDVPDASQSTPANQPPPISQQNHDAPSHQFQSQASVIAQAALREQHDGSFPVSTPGSKKRGRPKGSKNKPKPKPGTNNDPTYTEVLSQSQNPVAGSPLAHKSSANPTEQVQSSFNESTGTTQDTTAPGTTQEGTLSQVPLGDGQVASPETDDDVSQTAQPSQLGIQDNGSTPNAPSRKRKQPQPSQTANQVLESNDVSEPPDSITGQEGSSQIPQAKRRRVSTGLGNVEPQSSATELPASSSISTATAGEPSSASSSFDSQAQMNGLRSSLNQMAQKQHQHQQHQQQQNQQRSPNMALPPAGYTQGSSPVQGRQKLQPPGGQGRPQAAMTAQTLYHQPQQQRQAASQHGQSSNSSQLQHNMMSPPSGQANQPQQQPQRSQPPTGLPNPMGSFQGFGNSNYLDINYPGTSTNTATTAAFGGHTQLEAALAEPNMRENLYHAIGRP</sequence>
<evidence type="ECO:0000313" key="2">
    <source>
        <dbReference type="EMBL" id="KAK7426864.1"/>
    </source>
</evidence>
<gene>
    <name evidence="2" type="ORF">QQZ08_006610</name>
</gene>
<feature type="compositionally biased region" description="Pro residues" evidence="1">
    <location>
        <begin position="198"/>
        <end position="210"/>
    </location>
</feature>
<feature type="compositionally biased region" description="Polar residues" evidence="1">
    <location>
        <begin position="620"/>
        <end position="634"/>
    </location>
</feature>
<evidence type="ECO:0000313" key="3">
    <source>
        <dbReference type="Proteomes" id="UP001498421"/>
    </source>
</evidence>
<organism evidence="2 3">
    <name type="scientific">Neonectria magnoliae</name>
    <dbReference type="NCBI Taxonomy" id="2732573"/>
    <lineage>
        <taxon>Eukaryota</taxon>
        <taxon>Fungi</taxon>
        <taxon>Dikarya</taxon>
        <taxon>Ascomycota</taxon>
        <taxon>Pezizomycotina</taxon>
        <taxon>Sordariomycetes</taxon>
        <taxon>Hypocreomycetidae</taxon>
        <taxon>Hypocreales</taxon>
        <taxon>Nectriaceae</taxon>
        <taxon>Neonectria</taxon>
    </lineage>
</organism>
<feature type="compositionally biased region" description="Polar residues" evidence="1">
    <location>
        <begin position="573"/>
        <end position="588"/>
    </location>
</feature>
<feature type="compositionally biased region" description="Polar residues" evidence="1">
    <location>
        <begin position="410"/>
        <end position="427"/>
    </location>
</feature>
<feature type="region of interest" description="Disordered" evidence="1">
    <location>
        <begin position="1"/>
        <end position="48"/>
    </location>
</feature>
<evidence type="ECO:0000256" key="1">
    <source>
        <dbReference type="SAM" id="MobiDB-lite"/>
    </source>
</evidence>
<feature type="region of interest" description="Disordered" evidence="1">
    <location>
        <begin position="343"/>
        <end position="791"/>
    </location>
</feature>
<name>A0ABR1I049_9HYPO</name>
<feature type="region of interest" description="Disordered" evidence="1">
    <location>
        <begin position="94"/>
        <end position="233"/>
    </location>
</feature>
<feature type="compositionally biased region" description="Low complexity" evidence="1">
    <location>
        <begin position="727"/>
        <end position="743"/>
    </location>
</feature>
<dbReference type="PRINTS" id="PR01217">
    <property type="entry name" value="PRICHEXTENSN"/>
</dbReference>
<proteinExistence type="predicted"/>
<feature type="compositionally biased region" description="Low complexity" evidence="1">
    <location>
        <begin position="129"/>
        <end position="139"/>
    </location>
</feature>
<feature type="compositionally biased region" description="Low complexity" evidence="1">
    <location>
        <begin position="509"/>
        <end position="522"/>
    </location>
</feature>